<proteinExistence type="predicted"/>
<evidence type="ECO:0000313" key="2">
    <source>
        <dbReference type="Proteomes" id="UP000821865"/>
    </source>
</evidence>
<reference evidence="1" key="1">
    <citation type="submission" date="2020-05" db="EMBL/GenBank/DDBJ databases">
        <title>Large-scale comparative analyses of tick genomes elucidate their genetic diversity and vector capacities.</title>
        <authorList>
            <person name="Jia N."/>
            <person name="Wang J."/>
            <person name="Shi W."/>
            <person name="Du L."/>
            <person name="Sun Y."/>
            <person name="Zhan W."/>
            <person name="Jiang J."/>
            <person name="Wang Q."/>
            <person name="Zhang B."/>
            <person name="Ji P."/>
            <person name="Sakyi L.B."/>
            <person name="Cui X."/>
            <person name="Yuan T."/>
            <person name="Jiang B."/>
            <person name="Yang W."/>
            <person name="Lam T.T.-Y."/>
            <person name="Chang Q."/>
            <person name="Ding S."/>
            <person name="Wang X."/>
            <person name="Zhu J."/>
            <person name="Ruan X."/>
            <person name="Zhao L."/>
            <person name="Wei J."/>
            <person name="Que T."/>
            <person name="Du C."/>
            <person name="Cheng J."/>
            <person name="Dai P."/>
            <person name="Han X."/>
            <person name="Huang E."/>
            <person name="Gao Y."/>
            <person name="Liu J."/>
            <person name="Shao H."/>
            <person name="Ye R."/>
            <person name="Li L."/>
            <person name="Wei W."/>
            <person name="Wang X."/>
            <person name="Wang C."/>
            <person name="Yang T."/>
            <person name="Huo Q."/>
            <person name="Li W."/>
            <person name="Guo W."/>
            <person name="Chen H."/>
            <person name="Zhou L."/>
            <person name="Ni X."/>
            <person name="Tian J."/>
            <person name="Zhou Y."/>
            <person name="Sheng Y."/>
            <person name="Liu T."/>
            <person name="Pan Y."/>
            <person name="Xia L."/>
            <person name="Li J."/>
            <person name="Zhao F."/>
            <person name="Cao W."/>
        </authorList>
    </citation>
    <scope>NUCLEOTIDE SEQUENCE</scope>
    <source>
        <strain evidence="1">Dsil-2018</strain>
    </source>
</reference>
<name>A0ACB8CLT1_DERSI</name>
<sequence>MSAPSAAIHGRGMWLNCSFDLESDELYSVKWYKNDTEFYRYIPRDRPPAQNYDLPGVVVDMSRSREGHVFISSVNLSSEGNYRCEASAEAPSFQTVVGEKEVKVFVIPEHPPKIRGTRAKYEVGERVDVSCRAPYSLPAAKLVWHVNDQEVPFSDVHGLETLYDSEGLQSSGVLLSFVLQPHHMIGSSLRLKCVSIISETFLTSSEELIVGDTVPSIPYPEASPHSPRIDGGAPKYRVNDLVNLTCRSSEYDRPPELRWFINDKEARPEYLVWHELQGHPRYAASLGLRFRVRPEHFVDERMHLRCTVTLSNVLNTSSAEASIKNKHRAMSGFRAASEDGGCGCRLLDNSVEWGNLRVGAIAVNSAGFGCTAEAVKGGVNHHAKRKQEFTASTTNNPASYSSEDLYALLRQHFCPLSWCQGHSHKPGLAA</sequence>
<comment type="caution">
    <text evidence="1">The sequence shown here is derived from an EMBL/GenBank/DDBJ whole genome shotgun (WGS) entry which is preliminary data.</text>
</comment>
<keyword evidence="2" id="KW-1185">Reference proteome</keyword>
<accession>A0ACB8CLT1</accession>
<gene>
    <name evidence="1" type="ORF">HPB49_017736</name>
</gene>
<dbReference type="Proteomes" id="UP000821865">
    <property type="component" value="Chromosome 6"/>
</dbReference>
<protein>
    <submittedName>
        <fullName evidence="1">Uncharacterized protein</fullName>
    </submittedName>
</protein>
<organism evidence="1 2">
    <name type="scientific">Dermacentor silvarum</name>
    <name type="common">Tick</name>
    <dbReference type="NCBI Taxonomy" id="543639"/>
    <lineage>
        <taxon>Eukaryota</taxon>
        <taxon>Metazoa</taxon>
        <taxon>Ecdysozoa</taxon>
        <taxon>Arthropoda</taxon>
        <taxon>Chelicerata</taxon>
        <taxon>Arachnida</taxon>
        <taxon>Acari</taxon>
        <taxon>Parasitiformes</taxon>
        <taxon>Ixodida</taxon>
        <taxon>Ixodoidea</taxon>
        <taxon>Ixodidae</taxon>
        <taxon>Rhipicephalinae</taxon>
        <taxon>Dermacentor</taxon>
    </lineage>
</organism>
<evidence type="ECO:0000313" key="1">
    <source>
        <dbReference type="EMBL" id="KAH7945943.1"/>
    </source>
</evidence>
<dbReference type="EMBL" id="CM023475">
    <property type="protein sequence ID" value="KAH7945943.1"/>
    <property type="molecule type" value="Genomic_DNA"/>
</dbReference>